<protein>
    <submittedName>
        <fullName evidence="1">Zinc finger FYVE-type containing 19</fullName>
    </submittedName>
</protein>
<reference evidence="1 2" key="1">
    <citation type="journal article" date="2020" name="Nature">
        <title>Six reference-quality genomes reveal evolution of bat adaptations.</title>
        <authorList>
            <person name="Jebb D."/>
            <person name="Huang Z."/>
            <person name="Pippel M."/>
            <person name="Hughes G.M."/>
            <person name="Lavrichenko K."/>
            <person name="Devanna P."/>
            <person name="Winkler S."/>
            <person name="Jermiin L.S."/>
            <person name="Skirmuntt E.C."/>
            <person name="Katzourakis A."/>
            <person name="Burkitt-Gray L."/>
            <person name="Ray D.A."/>
            <person name="Sullivan K.A.M."/>
            <person name="Roscito J.G."/>
            <person name="Kirilenko B.M."/>
            <person name="Davalos L.M."/>
            <person name="Corthals A.P."/>
            <person name="Power M.L."/>
            <person name="Jones G."/>
            <person name="Ransome R.D."/>
            <person name="Dechmann D.K.N."/>
            <person name="Locatelli A.G."/>
            <person name="Puechmaille S.J."/>
            <person name="Fedrigo O."/>
            <person name="Jarvis E.D."/>
            <person name="Hiller M."/>
            <person name="Vernes S.C."/>
            <person name="Myers E.W."/>
            <person name="Teeling E.C."/>
        </authorList>
    </citation>
    <scope>NUCLEOTIDE SEQUENCE [LARGE SCALE GENOMIC DNA]</scope>
    <source>
        <strain evidence="1">Bat1K_MPI-CBG_1</strain>
    </source>
</reference>
<gene>
    <name evidence="1" type="ORF">HJG60_020627</name>
</gene>
<dbReference type="GO" id="GO:0030496">
    <property type="term" value="C:midbody"/>
    <property type="evidence" value="ECO:0007669"/>
    <property type="project" value="TreeGrafter"/>
</dbReference>
<evidence type="ECO:0000313" key="1">
    <source>
        <dbReference type="EMBL" id="KAF6133817.1"/>
    </source>
</evidence>
<dbReference type="CDD" id="cd19817">
    <property type="entry name" value="Bbox1_ANCHR-like"/>
    <property type="match status" value="1"/>
</dbReference>
<accession>A0A834BNJ8</accession>
<dbReference type="GO" id="GO:0005813">
    <property type="term" value="C:centrosome"/>
    <property type="evidence" value="ECO:0007669"/>
    <property type="project" value="TreeGrafter"/>
</dbReference>
<dbReference type="PANTHER" id="PTHR46603">
    <property type="entry name" value="ABSCISSION/NOCUT CHECKPOINT REGULATOR"/>
    <property type="match status" value="1"/>
</dbReference>
<dbReference type="GO" id="GO:0044878">
    <property type="term" value="P:mitotic cytokinesis checkpoint signaling"/>
    <property type="evidence" value="ECO:0007669"/>
    <property type="project" value="TreeGrafter"/>
</dbReference>
<dbReference type="Proteomes" id="UP000664940">
    <property type="component" value="Unassembled WGS sequence"/>
</dbReference>
<dbReference type="SUPFAM" id="SSF57845">
    <property type="entry name" value="B-box zinc-binding domain"/>
    <property type="match status" value="1"/>
</dbReference>
<proteinExistence type="predicted"/>
<evidence type="ECO:0000313" key="2">
    <source>
        <dbReference type="Proteomes" id="UP000664940"/>
    </source>
</evidence>
<sequence>MGYQQPQAPDKGRWVEKLRPQTLWGCGGGPGPQVGSCTSLPCPQLTEEAALDEASGFNIPAEPVLQAQAKACRAEPEVRKAPDKPLGGFHTLPLDWPTAPGAALPPIPHQVPSPIPLCSPKAQATALRPTAEEEELPWCCICNEDATLRCAGCDGDLYCVRCFREGHDAFELKEHQTSAYRPPHAGQVH</sequence>
<dbReference type="PANTHER" id="PTHR46603:SF1">
    <property type="entry name" value="ABSCISSION_NOCUT CHECKPOINT REGULATOR"/>
    <property type="match status" value="1"/>
</dbReference>
<dbReference type="EMBL" id="JABVXQ010000001">
    <property type="protein sequence ID" value="KAF6133817.1"/>
    <property type="molecule type" value="Genomic_DNA"/>
</dbReference>
<dbReference type="Pfam" id="PF22586">
    <property type="entry name" value="ANCHR-like_BBOX"/>
    <property type="match status" value="1"/>
</dbReference>
<dbReference type="AlphaFoldDB" id="A0A834BNJ8"/>
<dbReference type="GO" id="GO:0032266">
    <property type="term" value="F:phosphatidylinositol-3-phosphate binding"/>
    <property type="evidence" value="ECO:0007669"/>
    <property type="project" value="TreeGrafter"/>
</dbReference>
<organism evidence="1 2">
    <name type="scientific">Phyllostomus discolor</name>
    <name type="common">pale spear-nosed bat</name>
    <dbReference type="NCBI Taxonomy" id="89673"/>
    <lineage>
        <taxon>Eukaryota</taxon>
        <taxon>Metazoa</taxon>
        <taxon>Chordata</taxon>
        <taxon>Craniata</taxon>
        <taxon>Vertebrata</taxon>
        <taxon>Euteleostomi</taxon>
        <taxon>Mammalia</taxon>
        <taxon>Eutheria</taxon>
        <taxon>Laurasiatheria</taxon>
        <taxon>Chiroptera</taxon>
        <taxon>Yangochiroptera</taxon>
        <taxon>Phyllostomidae</taxon>
        <taxon>Phyllostominae</taxon>
        <taxon>Phyllostomus</taxon>
    </lineage>
</organism>
<dbReference type="GO" id="GO:0009838">
    <property type="term" value="P:abscission"/>
    <property type="evidence" value="ECO:0007669"/>
    <property type="project" value="TreeGrafter"/>
</dbReference>
<comment type="caution">
    <text evidence="1">The sequence shown here is derived from an EMBL/GenBank/DDBJ whole genome shotgun (WGS) entry which is preliminary data.</text>
</comment>
<dbReference type="InterPro" id="IPR044553">
    <property type="entry name" value="Bbox1_ANCHR"/>
</dbReference>
<name>A0A834BNJ8_9CHIR</name>
<dbReference type="GO" id="GO:0032154">
    <property type="term" value="C:cleavage furrow"/>
    <property type="evidence" value="ECO:0007669"/>
    <property type="project" value="TreeGrafter"/>
</dbReference>